<reference evidence="3" key="1">
    <citation type="journal article" date="2019" name="Int. J. Syst. Evol. Microbiol.">
        <title>The Global Catalogue of Microorganisms (GCM) 10K type strain sequencing project: providing services to taxonomists for standard genome sequencing and annotation.</title>
        <authorList>
            <consortium name="The Broad Institute Genomics Platform"/>
            <consortium name="The Broad Institute Genome Sequencing Center for Infectious Disease"/>
            <person name="Wu L."/>
            <person name="Ma J."/>
        </authorList>
    </citation>
    <scope>NUCLEOTIDE SEQUENCE [LARGE SCALE GENOMIC DNA]</scope>
    <source>
        <strain evidence="3">JCM 31202</strain>
    </source>
</reference>
<accession>A0ABW3EG31</accession>
<dbReference type="Proteomes" id="UP001596972">
    <property type="component" value="Unassembled WGS sequence"/>
</dbReference>
<sequence>MWNFQPVAGIPDTYTAVNRQSGKCLDVNGLSTADGAAVQQWTCNGGANQRFTLRKVTSSGSDSHDYQLVARHSGKCVDVSGISTAPRALIHQWPCNPADRTGPANQTWRLLGR</sequence>
<dbReference type="Gene3D" id="2.80.10.50">
    <property type="match status" value="2"/>
</dbReference>
<dbReference type="EMBL" id="JBHTJA010000002">
    <property type="protein sequence ID" value="MFD0899288.1"/>
    <property type="molecule type" value="Genomic_DNA"/>
</dbReference>
<evidence type="ECO:0000313" key="2">
    <source>
        <dbReference type="EMBL" id="MFD0899288.1"/>
    </source>
</evidence>
<dbReference type="InterPro" id="IPR035992">
    <property type="entry name" value="Ricin_B-like_lectins"/>
</dbReference>
<organism evidence="2 3">
    <name type="scientific">Actinomadura sediminis</name>
    <dbReference type="NCBI Taxonomy" id="1038904"/>
    <lineage>
        <taxon>Bacteria</taxon>
        <taxon>Bacillati</taxon>
        <taxon>Actinomycetota</taxon>
        <taxon>Actinomycetes</taxon>
        <taxon>Streptosporangiales</taxon>
        <taxon>Thermomonosporaceae</taxon>
        <taxon>Actinomadura</taxon>
    </lineage>
</organism>
<dbReference type="InterPro" id="IPR000772">
    <property type="entry name" value="Ricin_B_lectin"/>
</dbReference>
<comment type="caution">
    <text evidence="2">The sequence shown here is derived from an EMBL/GenBank/DDBJ whole genome shotgun (WGS) entry which is preliminary data.</text>
</comment>
<protein>
    <submittedName>
        <fullName evidence="2">RICIN domain-containing protein</fullName>
    </submittedName>
</protein>
<proteinExistence type="predicted"/>
<evidence type="ECO:0000313" key="3">
    <source>
        <dbReference type="Proteomes" id="UP001596972"/>
    </source>
</evidence>
<feature type="domain" description="Ricin B lectin" evidence="1">
    <location>
        <begin position="2"/>
        <end position="93"/>
    </location>
</feature>
<dbReference type="PROSITE" id="PS50231">
    <property type="entry name" value="RICIN_B_LECTIN"/>
    <property type="match status" value="1"/>
</dbReference>
<dbReference type="SUPFAM" id="SSF50370">
    <property type="entry name" value="Ricin B-like lectins"/>
    <property type="match status" value="1"/>
</dbReference>
<dbReference type="CDD" id="cd00161">
    <property type="entry name" value="beta-trefoil_Ricin-like"/>
    <property type="match status" value="1"/>
</dbReference>
<dbReference type="RefSeq" id="WP_378296173.1">
    <property type="nucleotide sequence ID" value="NZ_JBHTJA010000002.1"/>
</dbReference>
<dbReference type="Pfam" id="PF14200">
    <property type="entry name" value="RicinB_lectin_2"/>
    <property type="match status" value="1"/>
</dbReference>
<gene>
    <name evidence="2" type="ORF">ACFQ11_02695</name>
</gene>
<name>A0ABW3EG31_9ACTN</name>
<evidence type="ECO:0000259" key="1">
    <source>
        <dbReference type="Pfam" id="PF14200"/>
    </source>
</evidence>
<keyword evidence="3" id="KW-1185">Reference proteome</keyword>